<sequence length="211" mass="25269">MSGCQQNDWQRRKYILGAHGLSHCRSWKQDFVDSRVLKPSVVGEKCDRDWVRVLVLQPVDIKTKFVQVPVVKKVDRFVPKVTYEEKLVEVPRLIHKTVEKFVEKPYIKYVDKYEEVPETRYMYKYVPKEVIHERVSYKRKPVTFDKVTYKEMPQIKYVDRYVDVPMFEEVVRYEPAPHIPPLHQDDVSESTIQEHSPGTRQIPTDDQYRVR</sequence>
<gene>
    <name evidence="2" type="ORF">BN1205_091800</name>
</gene>
<evidence type="ECO:0000313" key="2">
    <source>
        <dbReference type="EMBL" id="CEL73343.1"/>
    </source>
</evidence>
<evidence type="ECO:0000256" key="1">
    <source>
        <dbReference type="SAM" id="MobiDB-lite"/>
    </source>
</evidence>
<protein>
    <submittedName>
        <fullName evidence="2">Alveolin domain containing intermediate filament IMC11</fullName>
    </submittedName>
</protein>
<proteinExistence type="predicted"/>
<feature type="region of interest" description="Disordered" evidence="1">
    <location>
        <begin position="178"/>
        <end position="211"/>
    </location>
</feature>
<dbReference type="EMBL" id="LN714495">
    <property type="protein sequence ID" value="CEL73343.1"/>
    <property type="molecule type" value="Genomic_DNA"/>
</dbReference>
<dbReference type="Pfam" id="PF12314">
    <property type="entry name" value="IMCp"/>
    <property type="match status" value="1"/>
</dbReference>
<reference evidence="2" key="1">
    <citation type="journal article" date="2015" name="PLoS ONE">
        <title>Comprehensive Evaluation of Toxoplasma gondii VEG and Neospora caninum LIV Genomes with Tachyzoite Stage Transcriptome and Proteome Defines Novel Transcript Features.</title>
        <authorList>
            <person name="Ramaprasad A."/>
            <person name="Mourier T."/>
            <person name="Naeem R."/>
            <person name="Malas T.B."/>
            <person name="Moussa E."/>
            <person name="Panigrahi A."/>
            <person name="Vermont S.J."/>
            <person name="Otto T.D."/>
            <person name="Wastling J."/>
            <person name="Pain A."/>
        </authorList>
    </citation>
    <scope>NUCLEOTIDE SEQUENCE</scope>
    <source>
        <strain evidence="2">VEG</strain>
    </source>
</reference>
<dbReference type="InterPro" id="IPR022086">
    <property type="entry name" value="IMCp"/>
</dbReference>
<name>A0A0F7UXW9_TOXGV</name>
<feature type="compositionally biased region" description="Polar residues" evidence="1">
    <location>
        <begin position="189"/>
        <end position="204"/>
    </location>
</feature>
<organism evidence="2">
    <name type="scientific">Toxoplasma gondii (strain ATCC 50861 / VEG)</name>
    <dbReference type="NCBI Taxonomy" id="432359"/>
    <lineage>
        <taxon>Eukaryota</taxon>
        <taxon>Sar</taxon>
        <taxon>Alveolata</taxon>
        <taxon>Apicomplexa</taxon>
        <taxon>Conoidasida</taxon>
        <taxon>Coccidia</taxon>
        <taxon>Eucoccidiorida</taxon>
        <taxon>Eimeriorina</taxon>
        <taxon>Sarcocystidae</taxon>
        <taxon>Toxoplasma</taxon>
    </lineage>
</organism>
<accession>A0A0F7UXW9</accession>
<dbReference type="AlphaFoldDB" id="A0A0F7UXW9"/>